<evidence type="ECO:0000313" key="2">
    <source>
        <dbReference type="EMBL" id="CAB4694145.1"/>
    </source>
</evidence>
<sequence length="356" mass="38832">MLTNLGSFADLEKVLGFSPPTTPNIDSAGLIKLFGQLPIIPNDFEISRGKSFLHDGVKITEISWNTGFGPRTQAYLLVPSNVDTPLPGALFLHSHDDVKEFGKEKVVDGVGDLPESAAWVKRDHYGNRGAANVLAKKGFAVLAFDCFMWGSRRFTLEDMPRRLGEILGEEDYEKLSVMHESMALAKYLSLFNTTLAGLLNFDDRVALEVAKTLPEISENIYALGLSGGGCRAIYLHATSPDLKGVVSVGAMATYESMVPTHIAPHSWMFFPQGLAAKSDWPGVATLNKTPLYIQFCGEDQLFTKAGMSDADAQLTTAFAKNGATYNSNTYPVGHSFTAEMQDSAFTWLSQIEGQNE</sequence>
<proteinExistence type="predicted"/>
<dbReference type="Pfam" id="PF01738">
    <property type="entry name" value="DLH"/>
    <property type="match status" value="1"/>
</dbReference>
<protein>
    <submittedName>
        <fullName evidence="2">Unannotated protein</fullName>
    </submittedName>
</protein>
<dbReference type="PANTHER" id="PTHR22946:SF0">
    <property type="entry name" value="DIENELACTONE HYDROLASE DOMAIN-CONTAINING PROTEIN"/>
    <property type="match status" value="1"/>
</dbReference>
<dbReference type="GO" id="GO:0016787">
    <property type="term" value="F:hydrolase activity"/>
    <property type="evidence" value="ECO:0007669"/>
    <property type="project" value="InterPro"/>
</dbReference>
<dbReference type="InterPro" id="IPR050261">
    <property type="entry name" value="FrsA_esterase"/>
</dbReference>
<organism evidence="2">
    <name type="scientific">freshwater metagenome</name>
    <dbReference type="NCBI Taxonomy" id="449393"/>
    <lineage>
        <taxon>unclassified sequences</taxon>
        <taxon>metagenomes</taxon>
        <taxon>ecological metagenomes</taxon>
    </lineage>
</organism>
<gene>
    <name evidence="2" type="ORF">UFOPK2598_00220</name>
</gene>
<dbReference type="Gene3D" id="3.40.50.1820">
    <property type="entry name" value="alpha/beta hydrolase"/>
    <property type="match status" value="1"/>
</dbReference>
<dbReference type="InterPro" id="IPR029058">
    <property type="entry name" value="AB_hydrolase_fold"/>
</dbReference>
<name>A0A6J6PC11_9ZZZZ</name>
<evidence type="ECO:0000259" key="1">
    <source>
        <dbReference type="Pfam" id="PF01738"/>
    </source>
</evidence>
<dbReference type="AlphaFoldDB" id="A0A6J6PC11"/>
<accession>A0A6J6PC11</accession>
<dbReference type="SUPFAM" id="SSF53474">
    <property type="entry name" value="alpha/beta-Hydrolases"/>
    <property type="match status" value="1"/>
</dbReference>
<dbReference type="PANTHER" id="PTHR22946">
    <property type="entry name" value="DIENELACTONE HYDROLASE DOMAIN-CONTAINING PROTEIN-RELATED"/>
    <property type="match status" value="1"/>
</dbReference>
<dbReference type="InterPro" id="IPR002925">
    <property type="entry name" value="Dienelactn_hydro"/>
</dbReference>
<dbReference type="EMBL" id="CAEZXV010000010">
    <property type="protein sequence ID" value="CAB4694145.1"/>
    <property type="molecule type" value="Genomic_DNA"/>
</dbReference>
<feature type="domain" description="Dienelactone hydrolase" evidence="1">
    <location>
        <begin position="134"/>
        <end position="342"/>
    </location>
</feature>
<reference evidence="2" key="1">
    <citation type="submission" date="2020-05" db="EMBL/GenBank/DDBJ databases">
        <authorList>
            <person name="Chiriac C."/>
            <person name="Salcher M."/>
            <person name="Ghai R."/>
            <person name="Kavagutti S V."/>
        </authorList>
    </citation>
    <scope>NUCLEOTIDE SEQUENCE</scope>
</reference>